<feature type="region of interest" description="Disordered" evidence="1">
    <location>
        <begin position="1"/>
        <end position="51"/>
    </location>
</feature>
<dbReference type="AlphaFoldDB" id="A0A914P7W0"/>
<feature type="compositionally biased region" description="Gly residues" evidence="1">
    <location>
        <begin position="1"/>
        <end position="10"/>
    </location>
</feature>
<accession>A0A914P7W0</accession>
<dbReference type="Proteomes" id="UP000887578">
    <property type="component" value="Unplaced"/>
</dbReference>
<reference evidence="3" key="1">
    <citation type="submission" date="2022-11" db="UniProtKB">
        <authorList>
            <consortium name="WormBaseParasite"/>
        </authorList>
    </citation>
    <scope>IDENTIFICATION</scope>
</reference>
<evidence type="ECO:0000313" key="3">
    <source>
        <dbReference type="WBParaSite" id="PDA_v2.g14091.t1"/>
    </source>
</evidence>
<name>A0A914P7W0_9BILA</name>
<feature type="compositionally biased region" description="Gly residues" evidence="1">
    <location>
        <begin position="18"/>
        <end position="35"/>
    </location>
</feature>
<dbReference type="WBParaSite" id="PDA_v2.g14091.t1">
    <property type="protein sequence ID" value="PDA_v2.g14091.t1"/>
    <property type="gene ID" value="PDA_v2.g14091"/>
</dbReference>
<organism evidence="2 3">
    <name type="scientific">Panagrolaimus davidi</name>
    <dbReference type="NCBI Taxonomy" id="227884"/>
    <lineage>
        <taxon>Eukaryota</taxon>
        <taxon>Metazoa</taxon>
        <taxon>Ecdysozoa</taxon>
        <taxon>Nematoda</taxon>
        <taxon>Chromadorea</taxon>
        <taxon>Rhabditida</taxon>
        <taxon>Tylenchina</taxon>
        <taxon>Panagrolaimomorpha</taxon>
        <taxon>Panagrolaimoidea</taxon>
        <taxon>Panagrolaimidae</taxon>
        <taxon>Panagrolaimus</taxon>
    </lineage>
</organism>
<protein>
    <submittedName>
        <fullName evidence="3">Uncharacterized protein</fullName>
    </submittedName>
</protein>
<evidence type="ECO:0000313" key="2">
    <source>
        <dbReference type="Proteomes" id="UP000887578"/>
    </source>
</evidence>
<keyword evidence="2" id="KW-1185">Reference proteome</keyword>
<proteinExistence type="predicted"/>
<sequence length="88" mass="9299">MDSTGGNSGRGRGRGRGGGRGGRGARGSSRGGRGRGNFNNQDQGHRVGDRIVLSSVDAGFAPPEPPAKNSYRSKLIQTGMFFAFKRIY</sequence>
<evidence type="ECO:0000256" key="1">
    <source>
        <dbReference type="SAM" id="MobiDB-lite"/>
    </source>
</evidence>